<protein>
    <submittedName>
        <fullName evidence="2">Uncharacterized protein</fullName>
    </submittedName>
</protein>
<accession>A0A8B9BLT4</accession>
<sequence>SLPTQGILCGPTAPAPPGPSAASLPPGSAAPLGWVSPIWTNLRGSKVSARAGCWDRACTNVACISDKGDMARSGLSPQWQLGPKHLGGCGSCSAGTGRTAHPRSSCSKAAHRTQGDAQGQSWWR</sequence>
<dbReference type="Ensembl" id="ENSABRT00000009107.1">
    <property type="protein sequence ID" value="ENSABRP00000006322.1"/>
    <property type="gene ID" value="ENSABRG00000005842.1"/>
</dbReference>
<evidence type="ECO:0000256" key="1">
    <source>
        <dbReference type="SAM" id="MobiDB-lite"/>
    </source>
</evidence>
<evidence type="ECO:0000313" key="3">
    <source>
        <dbReference type="Proteomes" id="UP000694426"/>
    </source>
</evidence>
<feature type="compositionally biased region" description="Polar residues" evidence="1">
    <location>
        <begin position="115"/>
        <end position="124"/>
    </location>
</feature>
<evidence type="ECO:0000313" key="2">
    <source>
        <dbReference type="Ensembl" id="ENSABRP00000006322.1"/>
    </source>
</evidence>
<keyword evidence="3" id="KW-1185">Reference proteome</keyword>
<dbReference type="Proteomes" id="UP000694426">
    <property type="component" value="Unplaced"/>
</dbReference>
<feature type="region of interest" description="Disordered" evidence="1">
    <location>
        <begin position="1"/>
        <end position="27"/>
    </location>
</feature>
<name>A0A8B9BLT4_9AVES</name>
<organism evidence="2 3">
    <name type="scientific">Anser brachyrhynchus</name>
    <name type="common">Pink-footed goose</name>
    <dbReference type="NCBI Taxonomy" id="132585"/>
    <lineage>
        <taxon>Eukaryota</taxon>
        <taxon>Metazoa</taxon>
        <taxon>Chordata</taxon>
        <taxon>Craniata</taxon>
        <taxon>Vertebrata</taxon>
        <taxon>Euteleostomi</taxon>
        <taxon>Archelosauria</taxon>
        <taxon>Archosauria</taxon>
        <taxon>Dinosauria</taxon>
        <taxon>Saurischia</taxon>
        <taxon>Theropoda</taxon>
        <taxon>Coelurosauria</taxon>
        <taxon>Aves</taxon>
        <taxon>Neognathae</taxon>
        <taxon>Galloanserae</taxon>
        <taxon>Anseriformes</taxon>
        <taxon>Anatidae</taxon>
        <taxon>Anserinae</taxon>
        <taxon>Anser</taxon>
    </lineage>
</organism>
<proteinExistence type="predicted"/>
<feature type="region of interest" description="Disordered" evidence="1">
    <location>
        <begin position="96"/>
        <end position="124"/>
    </location>
</feature>
<reference evidence="2" key="1">
    <citation type="submission" date="2025-08" db="UniProtKB">
        <authorList>
            <consortium name="Ensembl"/>
        </authorList>
    </citation>
    <scope>IDENTIFICATION</scope>
</reference>
<reference evidence="2" key="2">
    <citation type="submission" date="2025-09" db="UniProtKB">
        <authorList>
            <consortium name="Ensembl"/>
        </authorList>
    </citation>
    <scope>IDENTIFICATION</scope>
</reference>
<dbReference type="AlphaFoldDB" id="A0A8B9BLT4"/>